<dbReference type="InParanoid" id="A0A0C3HDH2"/>
<dbReference type="HOGENOM" id="CLU_1305188_0_0_1"/>
<reference evidence="2" key="2">
    <citation type="submission" date="2015-01" db="EMBL/GenBank/DDBJ databases">
        <title>Evolutionary Origins and Diversification of the Mycorrhizal Mutualists.</title>
        <authorList>
            <consortium name="DOE Joint Genome Institute"/>
            <consortium name="Mycorrhizal Genomics Consortium"/>
            <person name="Kohler A."/>
            <person name="Kuo A."/>
            <person name="Nagy L.G."/>
            <person name="Floudas D."/>
            <person name="Copeland A."/>
            <person name="Barry K.W."/>
            <person name="Cichocki N."/>
            <person name="Veneault-Fourrey C."/>
            <person name="LaButti K."/>
            <person name="Lindquist E.A."/>
            <person name="Lipzen A."/>
            <person name="Lundell T."/>
            <person name="Morin E."/>
            <person name="Murat C."/>
            <person name="Riley R."/>
            <person name="Ohm R."/>
            <person name="Sun H."/>
            <person name="Tunlid A."/>
            <person name="Henrissat B."/>
            <person name="Grigoriev I.V."/>
            <person name="Hibbett D.S."/>
            <person name="Martin F."/>
        </authorList>
    </citation>
    <scope>NUCLEOTIDE SEQUENCE [LARGE SCALE GENOMIC DNA]</scope>
    <source>
        <strain evidence="2">Zn</strain>
    </source>
</reference>
<evidence type="ECO:0000313" key="1">
    <source>
        <dbReference type="EMBL" id="KIN01260.1"/>
    </source>
</evidence>
<dbReference type="Proteomes" id="UP000054321">
    <property type="component" value="Unassembled WGS sequence"/>
</dbReference>
<name>A0A0C3HDH2_OIDMZ</name>
<organism evidence="1 2">
    <name type="scientific">Oidiodendron maius (strain Zn)</name>
    <dbReference type="NCBI Taxonomy" id="913774"/>
    <lineage>
        <taxon>Eukaryota</taxon>
        <taxon>Fungi</taxon>
        <taxon>Dikarya</taxon>
        <taxon>Ascomycota</taxon>
        <taxon>Pezizomycotina</taxon>
        <taxon>Leotiomycetes</taxon>
        <taxon>Leotiomycetes incertae sedis</taxon>
        <taxon>Myxotrichaceae</taxon>
        <taxon>Oidiodendron</taxon>
    </lineage>
</organism>
<evidence type="ECO:0000313" key="2">
    <source>
        <dbReference type="Proteomes" id="UP000054321"/>
    </source>
</evidence>
<gene>
    <name evidence="1" type="ORF">OIDMADRAFT_180098</name>
</gene>
<proteinExistence type="predicted"/>
<protein>
    <submittedName>
        <fullName evidence="1">Uncharacterized protein</fullName>
    </submittedName>
</protein>
<keyword evidence="2" id="KW-1185">Reference proteome</keyword>
<reference evidence="1 2" key="1">
    <citation type="submission" date="2014-04" db="EMBL/GenBank/DDBJ databases">
        <authorList>
            <consortium name="DOE Joint Genome Institute"/>
            <person name="Kuo A."/>
            <person name="Martino E."/>
            <person name="Perotto S."/>
            <person name="Kohler A."/>
            <person name="Nagy L.G."/>
            <person name="Floudas D."/>
            <person name="Copeland A."/>
            <person name="Barry K.W."/>
            <person name="Cichocki N."/>
            <person name="Veneault-Fourrey C."/>
            <person name="LaButti K."/>
            <person name="Lindquist E.A."/>
            <person name="Lipzen A."/>
            <person name="Lundell T."/>
            <person name="Morin E."/>
            <person name="Murat C."/>
            <person name="Sun H."/>
            <person name="Tunlid A."/>
            <person name="Henrissat B."/>
            <person name="Grigoriev I.V."/>
            <person name="Hibbett D.S."/>
            <person name="Martin F."/>
            <person name="Nordberg H.P."/>
            <person name="Cantor M.N."/>
            <person name="Hua S.X."/>
        </authorList>
    </citation>
    <scope>NUCLEOTIDE SEQUENCE [LARGE SCALE GENOMIC DNA]</scope>
    <source>
        <strain evidence="1 2">Zn</strain>
    </source>
</reference>
<accession>A0A0C3HDH2</accession>
<dbReference type="EMBL" id="KN832876">
    <property type="protein sequence ID" value="KIN01260.1"/>
    <property type="molecule type" value="Genomic_DNA"/>
</dbReference>
<dbReference type="AlphaFoldDB" id="A0A0C3HDH2"/>
<sequence length="211" mass="23456">MHGKITPTRPLCHVRSVRGRRVLSAKNTNTRILFQDSQPQLPQKKKITVRLRAASPTMCEYTQRSLGLICAGYFSGDSPARRASFGHGAAVDHPKRGERNEGIARRLTRIWKTFSLLIIAPQKQRVRRLPGDGKGVTGRPLIAFRSGVAELGRCGIGERGEHGPGEQAPLVRVIWKERERGFHTTHSVTSLLAGADHEVFAFGIWYLAFSI</sequence>